<dbReference type="AlphaFoldDB" id="A0AAN9R2B3"/>
<protein>
    <submittedName>
        <fullName evidence="2">Uncharacterized protein</fullName>
    </submittedName>
</protein>
<evidence type="ECO:0000256" key="1">
    <source>
        <dbReference type="SAM" id="MobiDB-lite"/>
    </source>
</evidence>
<dbReference type="Proteomes" id="UP001374584">
    <property type="component" value="Unassembled WGS sequence"/>
</dbReference>
<sequence>MNSEEEEEEVDGVGSQVKGRKQKKRKSIKGVEVTGNHASFSYSHLLPLLFPSPCKTASVILTPKSKRTFSEYLQLFITQSAKFNPSQNQRVQRHCCVPSTVKIDGQSSHDLVTLDDKVFSLSFVHFLAGRE</sequence>
<comment type="caution">
    <text evidence="2">The sequence shown here is derived from an EMBL/GenBank/DDBJ whole genome shotgun (WGS) entry which is preliminary data.</text>
</comment>
<feature type="region of interest" description="Disordered" evidence="1">
    <location>
        <begin position="1"/>
        <end position="29"/>
    </location>
</feature>
<evidence type="ECO:0000313" key="3">
    <source>
        <dbReference type="Proteomes" id="UP001374584"/>
    </source>
</evidence>
<keyword evidence="3" id="KW-1185">Reference proteome</keyword>
<organism evidence="2 3">
    <name type="scientific">Phaseolus coccineus</name>
    <name type="common">Scarlet runner bean</name>
    <name type="synonym">Phaseolus multiflorus</name>
    <dbReference type="NCBI Taxonomy" id="3886"/>
    <lineage>
        <taxon>Eukaryota</taxon>
        <taxon>Viridiplantae</taxon>
        <taxon>Streptophyta</taxon>
        <taxon>Embryophyta</taxon>
        <taxon>Tracheophyta</taxon>
        <taxon>Spermatophyta</taxon>
        <taxon>Magnoliopsida</taxon>
        <taxon>eudicotyledons</taxon>
        <taxon>Gunneridae</taxon>
        <taxon>Pentapetalae</taxon>
        <taxon>rosids</taxon>
        <taxon>fabids</taxon>
        <taxon>Fabales</taxon>
        <taxon>Fabaceae</taxon>
        <taxon>Papilionoideae</taxon>
        <taxon>50 kb inversion clade</taxon>
        <taxon>NPAAA clade</taxon>
        <taxon>indigoferoid/millettioid clade</taxon>
        <taxon>Phaseoleae</taxon>
        <taxon>Phaseolus</taxon>
    </lineage>
</organism>
<name>A0AAN9R2B3_PHACN</name>
<gene>
    <name evidence="2" type="ORF">VNO80_15432</name>
</gene>
<evidence type="ECO:0000313" key="2">
    <source>
        <dbReference type="EMBL" id="KAK7356166.1"/>
    </source>
</evidence>
<proteinExistence type="predicted"/>
<reference evidence="2 3" key="1">
    <citation type="submission" date="2024-01" db="EMBL/GenBank/DDBJ databases">
        <title>The genomes of 5 underutilized Papilionoideae crops provide insights into root nodulation and disease resistanc.</title>
        <authorList>
            <person name="Jiang F."/>
        </authorList>
    </citation>
    <scope>NUCLEOTIDE SEQUENCE [LARGE SCALE GENOMIC DNA]</scope>
    <source>
        <strain evidence="2">JINMINGXINNONG_FW02</strain>
        <tissue evidence="2">Leaves</tissue>
    </source>
</reference>
<accession>A0AAN9R2B3</accession>
<feature type="compositionally biased region" description="Basic residues" evidence="1">
    <location>
        <begin position="18"/>
        <end position="28"/>
    </location>
</feature>
<dbReference type="EMBL" id="JAYMYR010000006">
    <property type="protein sequence ID" value="KAK7356166.1"/>
    <property type="molecule type" value="Genomic_DNA"/>
</dbReference>
<feature type="compositionally biased region" description="Acidic residues" evidence="1">
    <location>
        <begin position="1"/>
        <end position="11"/>
    </location>
</feature>